<dbReference type="PROSITE" id="PS51006">
    <property type="entry name" value="PABS_2"/>
    <property type="match status" value="1"/>
</dbReference>
<keyword evidence="3 4" id="KW-0620">Polyamine biosynthesis</keyword>
<feature type="active site" description="Proton acceptor" evidence="4">
    <location>
        <position position="139"/>
    </location>
</feature>
<organism evidence="6 7">
    <name type="scientific">Cohnella hongkongensis</name>
    <dbReference type="NCBI Taxonomy" id="178337"/>
    <lineage>
        <taxon>Bacteria</taxon>
        <taxon>Bacillati</taxon>
        <taxon>Bacillota</taxon>
        <taxon>Bacilli</taxon>
        <taxon>Bacillales</taxon>
        <taxon>Paenibacillaceae</taxon>
        <taxon>Cohnella</taxon>
    </lineage>
</organism>
<dbReference type="Gene3D" id="3.40.50.150">
    <property type="entry name" value="Vaccinia Virus protein VP39"/>
    <property type="match status" value="1"/>
</dbReference>
<keyword evidence="2 4" id="KW-0808">Transferase</keyword>
<dbReference type="CDD" id="cd02440">
    <property type="entry name" value="AdoMet_MTases"/>
    <property type="match status" value="1"/>
</dbReference>
<evidence type="ECO:0000313" key="6">
    <source>
        <dbReference type="EMBL" id="MFC4601297.1"/>
    </source>
</evidence>
<protein>
    <submittedName>
        <fullName evidence="6">Spermidine synthase</fullName>
    </submittedName>
</protein>
<name>A0ABV9FL96_9BACL</name>
<proteinExistence type="inferred from homology"/>
<keyword evidence="7" id="KW-1185">Reference proteome</keyword>
<evidence type="ECO:0000256" key="3">
    <source>
        <dbReference type="ARBA" id="ARBA00023115"/>
    </source>
</evidence>
<evidence type="ECO:0000259" key="5">
    <source>
        <dbReference type="PROSITE" id="PS51006"/>
    </source>
</evidence>
<feature type="domain" description="PABS" evidence="5">
    <location>
        <begin position="1"/>
        <end position="227"/>
    </location>
</feature>
<dbReference type="PANTHER" id="PTHR43317:SF11">
    <property type="entry name" value="POLYAMINE AMINOPROPYLTRANSFERASE 2"/>
    <property type="match status" value="1"/>
</dbReference>
<dbReference type="NCBIfam" id="NF037959">
    <property type="entry name" value="MFS_SpdSyn"/>
    <property type="match status" value="1"/>
</dbReference>
<evidence type="ECO:0000256" key="1">
    <source>
        <dbReference type="ARBA" id="ARBA00007867"/>
    </source>
</evidence>
<evidence type="ECO:0000256" key="2">
    <source>
        <dbReference type="ARBA" id="ARBA00022679"/>
    </source>
</evidence>
<dbReference type="SUPFAM" id="SSF53335">
    <property type="entry name" value="S-adenosyl-L-methionine-dependent methyltransferases"/>
    <property type="match status" value="1"/>
</dbReference>
<dbReference type="InterPro" id="IPR029063">
    <property type="entry name" value="SAM-dependent_MTases_sf"/>
</dbReference>
<reference evidence="7" key="1">
    <citation type="journal article" date="2019" name="Int. J. Syst. Evol. Microbiol.">
        <title>The Global Catalogue of Microorganisms (GCM) 10K type strain sequencing project: providing services to taxonomists for standard genome sequencing and annotation.</title>
        <authorList>
            <consortium name="The Broad Institute Genomics Platform"/>
            <consortium name="The Broad Institute Genome Sequencing Center for Infectious Disease"/>
            <person name="Wu L."/>
            <person name="Ma J."/>
        </authorList>
    </citation>
    <scope>NUCLEOTIDE SEQUENCE [LARGE SCALE GENOMIC DNA]</scope>
    <source>
        <strain evidence="7">CCUG 49571</strain>
    </source>
</reference>
<dbReference type="PANTHER" id="PTHR43317">
    <property type="entry name" value="THERMOSPERMINE SYNTHASE ACAULIS5"/>
    <property type="match status" value="1"/>
</dbReference>
<evidence type="ECO:0000313" key="7">
    <source>
        <dbReference type="Proteomes" id="UP001596028"/>
    </source>
</evidence>
<comment type="similarity">
    <text evidence="1">Belongs to the spermidine/spermine synthase family.</text>
</comment>
<dbReference type="Proteomes" id="UP001596028">
    <property type="component" value="Unassembled WGS sequence"/>
</dbReference>
<dbReference type="Pfam" id="PF01564">
    <property type="entry name" value="Spermine_synth"/>
    <property type="match status" value="1"/>
</dbReference>
<gene>
    <name evidence="6" type="ORF">ACFO3S_23845</name>
</gene>
<sequence length="261" mass="28733">MKLLAEIQSPYNEIAVYETAQLDGETGRFRCVRFADGDVQGAMDLRDPQRLVLAYQKALAGLMVRRQPLFASAFMIGYGIGSLSRHFRGKRIVTAEIDQAVVEVGKRYFGAANDDVRIGDGRLLLEAEPDRSFDFIVLDAFTSRGTPPHLTTESFFRMASDKLRPGGALFLNAMGRPSDDRHAEAVATTMRQVFADVRCRSLPAERSRDRRNMIFAGSDVGFELSGRKAAGLMELELVEVELAEGHVIRDGSSGPDISGAQ</sequence>
<dbReference type="EMBL" id="JBHSEP010000024">
    <property type="protein sequence ID" value="MFC4601297.1"/>
    <property type="molecule type" value="Genomic_DNA"/>
</dbReference>
<accession>A0ABV9FL96</accession>
<comment type="caution">
    <text evidence="6">The sequence shown here is derived from an EMBL/GenBank/DDBJ whole genome shotgun (WGS) entry which is preliminary data.</text>
</comment>
<evidence type="ECO:0000256" key="4">
    <source>
        <dbReference type="PROSITE-ProRule" id="PRU00354"/>
    </source>
</evidence>
<dbReference type="RefSeq" id="WP_378101150.1">
    <property type="nucleotide sequence ID" value="NZ_JBHSEP010000024.1"/>
</dbReference>
<dbReference type="InterPro" id="IPR030374">
    <property type="entry name" value="PABS"/>
</dbReference>